<reference evidence="1" key="1">
    <citation type="journal article" date="2020" name="Stud. Mycol.">
        <title>101 Dothideomycetes genomes: a test case for predicting lifestyles and emergence of pathogens.</title>
        <authorList>
            <person name="Haridas S."/>
            <person name="Albert R."/>
            <person name="Binder M."/>
            <person name="Bloem J."/>
            <person name="Labutti K."/>
            <person name="Salamov A."/>
            <person name="Andreopoulos B."/>
            <person name="Baker S."/>
            <person name="Barry K."/>
            <person name="Bills G."/>
            <person name="Bluhm B."/>
            <person name="Cannon C."/>
            <person name="Castanera R."/>
            <person name="Culley D."/>
            <person name="Daum C."/>
            <person name="Ezra D."/>
            <person name="Gonzalez J."/>
            <person name="Henrissat B."/>
            <person name="Kuo A."/>
            <person name="Liang C."/>
            <person name="Lipzen A."/>
            <person name="Lutzoni F."/>
            <person name="Magnuson J."/>
            <person name="Mondo S."/>
            <person name="Nolan M."/>
            <person name="Ohm R."/>
            <person name="Pangilinan J."/>
            <person name="Park H.-J."/>
            <person name="Ramirez L."/>
            <person name="Alfaro M."/>
            <person name="Sun H."/>
            <person name="Tritt A."/>
            <person name="Yoshinaga Y."/>
            <person name="Zwiers L.-H."/>
            <person name="Turgeon B."/>
            <person name="Goodwin S."/>
            <person name="Spatafora J."/>
            <person name="Crous P."/>
            <person name="Grigoriev I."/>
        </authorList>
    </citation>
    <scope>NUCLEOTIDE SEQUENCE</scope>
    <source>
        <strain evidence="1">ATCC 200398</strain>
    </source>
</reference>
<dbReference type="Proteomes" id="UP000799755">
    <property type="component" value="Unassembled WGS sequence"/>
</dbReference>
<proteinExistence type="predicted"/>
<dbReference type="EMBL" id="MU003500">
    <property type="protein sequence ID" value="KAF2473045.1"/>
    <property type="molecule type" value="Genomic_DNA"/>
</dbReference>
<gene>
    <name evidence="1" type="ORF">BDR25DRAFT_352522</name>
</gene>
<organism evidence="1 2">
    <name type="scientific">Lindgomyces ingoldianus</name>
    <dbReference type="NCBI Taxonomy" id="673940"/>
    <lineage>
        <taxon>Eukaryota</taxon>
        <taxon>Fungi</taxon>
        <taxon>Dikarya</taxon>
        <taxon>Ascomycota</taxon>
        <taxon>Pezizomycotina</taxon>
        <taxon>Dothideomycetes</taxon>
        <taxon>Pleosporomycetidae</taxon>
        <taxon>Pleosporales</taxon>
        <taxon>Lindgomycetaceae</taxon>
        <taxon>Lindgomyces</taxon>
    </lineage>
</organism>
<accession>A0ACB6R400</accession>
<keyword evidence="2" id="KW-1185">Reference proteome</keyword>
<comment type="caution">
    <text evidence="1">The sequence shown here is derived from an EMBL/GenBank/DDBJ whole genome shotgun (WGS) entry which is preliminary data.</text>
</comment>
<evidence type="ECO:0000313" key="2">
    <source>
        <dbReference type="Proteomes" id="UP000799755"/>
    </source>
</evidence>
<evidence type="ECO:0000313" key="1">
    <source>
        <dbReference type="EMBL" id="KAF2473045.1"/>
    </source>
</evidence>
<sequence>MALFRIRNIPFSRCSIIRAKREIESPNSYGENGHMAFEVGRFDVYALKPRSHQVEDLQKSVQTDIGADVLSSPIGSAPAFTSTSAISREPFLVALVRGLRAGMPHGRSRNVLDIKVTWIISAQRNVTNLISRLERAAVLLKVPGLAFRRIRKPSIDLKSSEPTGKSYVQEKDGFELSRVRNFKEVYEDFQQYPHNDEHTPAREPTLNCFLSQAREDLRRDEEVSTPKPRASVVRIPGLETLLLKATHIGLFASALFGYAKQDDYQRVQVTTFYEWNHFILSDLKPHRILVLYQETTLLNHRAAKCEGYFDFTPLKLCTHSNTYYIFALHMYYGRFHTCMHLFAQKLPSLRHFSRYSTIITLLLLLKLIEWFYLSLRTSLQCLKASICIVATIAWRFMQGRHFTVIYAVKNFQCFKRRLCVWVMTPQDPFAQLKACFHQGDGLLIMLLGLDTLLNVSITSTSSSSASFHRP</sequence>
<name>A0ACB6R400_9PLEO</name>
<protein>
    <submittedName>
        <fullName evidence="1">Uncharacterized protein</fullName>
    </submittedName>
</protein>